<keyword evidence="2" id="KW-0812">Transmembrane</keyword>
<dbReference type="Proteomes" id="UP000432209">
    <property type="component" value="Unassembled WGS sequence"/>
</dbReference>
<keyword evidence="1" id="KW-0175">Coiled coil</keyword>
<dbReference type="AlphaFoldDB" id="A0A7X1SS85"/>
<evidence type="ECO:0000256" key="1">
    <source>
        <dbReference type="SAM" id="Coils"/>
    </source>
</evidence>
<dbReference type="EMBL" id="WIPH01000019">
    <property type="protein sequence ID" value="MQR99384.1"/>
    <property type="molecule type" value="Genomic_DNA"/>
</dbReference>
<protein>
    <recommendedName>
        <fullName evidence="5">DUF4145 domain-containing protein</fullName>
    </recommendedName>
</protein>
<reference evidence="3 4" key="1">
    <citation type="submission" date="2019-10" db="EMBL/GenBank/DDBJ databases">
        <title>Gluconobacter aidae sp. nov., a novel species of acetic acid bacteria isolated in Thailand.</title>
        <authorList>
            <person name="Yukphan P."/>
            <person name="Charoenyingcharoen P."/>
            <person name="Malimas S."/>
            <person name="Muramatsu Y."/>
            <person name="Nakagawa Y."/>
            <person name="Tanasupawat S."/>
            <person name="Yamada Y."/>
        </authorList>
    </citation>
    <scope>NUCLEOTIDE SEQUENCE [LARGE SCALE GENOMIC DNA]</scope>
    <source>
        <strain evidence="3 4">AC10</strain>
    </source>
</reference>
<organism evidence="3 4">
    <name type="scientific">Gluconobacter aidae</name>
    <dbReference type="NCBI Taxonomy" id="2662454"/>
    <lineage>
        <taxon>Bacteria</taxon>
        <taxon>Pseudomonadati</taxon>
        <taxon>Pseudomonadota</taxon>
        <taxon>Alphaproteobacteria</taxon>
        <taxon>Acetobacterales</taxon>
        <taxon>Acetobacteraceae</taxon>
        <taxon>Gluconobacter</taxon>
    </lineage>
</organism>
<sequence>MENIAPILQAVASVAWAGFAFTALFVLRSGIISALGRLSKAELFGQKIELREELQELQASASAASFEARVGDMQVSAPPPERSDEKEEKFEAIVATILDQAKVTPKLALIALSAELEKQARQELAVRGLLKDRRHVAITEALRELGAYGFPPNLIGSVRLFMDVRNKIVHGKTATDDDAVSALDSGLTILRALNALPKETNVVFHSGVNLFRDKDCLIPIANAKGVILETTSAGGMVKSFRIFPSTQIHFREGETVAWEWNMQNTWGQAWYKDPDNGVIKKAWDSSAEFVGRHLDAV</sequence>
<keyword evidence="4" id="KW-1185">Reference proteome</keyword>
<gene>
    <name evidence="3" type="ORF">GFJ39_09280</name>
</gene>
<feature type="coiled-coil region" evidence="1">
    <location>
        <begin position="40"/>
        <end position="67"/>
    </location>
</feature>
<proteinExistence type="predicted"/>
<evidence type="ECO:0000256" key="2">
    <source>
        <dbReference type="SAM" id="Phobius"/>
    </source>
</evidence>
<keyword evidence="2" id="KW-0472">Membrane</keyword>
<evidence type="ECO:0008006" key="5">
    <source>
        <dbReference type="Google" id="ProtNLM"/>
    </source>
</evidence>
<name>A0A7X1SS85_9PROT</name>
<evidence type="ECO:0000313" key="3">
    <source>
        <dbReference type="EMBL" id="MQR99384.1"/>
    </source>
</evidence>
<dbReference type="RefSeq" id="WP_153431060.1">
    <property type="nucleotide sequence ID" value="NZ_WIPH01000019.1"/>
</dbReference>
<evidence type="ECO:0000313" key="4">
    <source>
        <dbReference type="Proteomes" id="UP000432209"/>
    </source>
</evidence>
<accession>A0A7X1SS85</accession>
<comment type="caution">
    <text evidence="3">The sequence shown here is derived from an EMBL/GenBank/DDBJ whole genome shotgun (WGS) entry which is preliminary data.</text>
</comment>
<feature type="transmembrane region" description="Helical" evidence="2">
    <location>
        <begin position="6"/>
        <end position="27"/>
    </location>
</feature>
<keyword evidence="2" id="KW-1133">Transmembrane helix</keyword>